<feature type="region of interest" description="Disordered" evidence="1">
    <location>
        <begin position="60"/>
        <end position="84"/>
    </location>
</feature>
<reference evidence="2 3" key="1">
    <citation type="journal article" date="2018" name="Nat. Ecol. Evol.">
        <title>Pezizomycetes genomes reveal the molecular basis of ectomycorrhizal truffle lifestyle.</title>
        <authorList>
            <person name="Murat C."/>
            <person name="Payen T."/>
            <person name="Noel B."/>
            <person name="Kuo A."/>
            <person name="Morin E."/>
            <person name="Chen J."/>
            <person name="Kohler A."/>
            <person name="Krizsan K."/>
            <person name="Balestrini R."/>
            <person name="Da Silva C."/>
            <person name="Montanini B."/>
            <person name="Hainaut M."/>
            <person name="Levati E."/>
            <person name="Barry K.W."/>
            <person name="Belfiori B."/>
            <person name="Cichocki N."/>
            <person name="Clum A."/>
            <person name="Dockter R.B."/>
            <person name="Fauchery L."/>
            <person name="Guy J."/>
            <person name="Iotti M."/>
            <person name="Le Tacon F."/>
            <person name="Lindquist E.A."/>
            <person name="Lipzen A."/>
            <person name="Malagnac F."/>
            <person name="Mello A."/>
            <person name="Molinier V."/>
            <person name="Miyauchi S."/>
            <person name="Poulain J."/>
            <person name="Riccioni C."/>
            <person name="Rubini A."/>
            <person name="Sitrit Y."/>
            <person name="Splivallo R."/>
            <person name="Traeger S."/>
            <person name="Wang M."/>
            <person name="Zifcakova L."/>
            <person name="Wipf D."/>
            <person name="Zambonelli A."/>
            <person name="Paolocci F."/>
            <person name="Nowrousian M."/>
            <person name="Ottonello S."/>
            <person name="Baldrian P."/>
            <person name="Spatafora J.W."/>
            <person name="Henrissat B."/>
            <person name="Nagy L.G."/>
            <person name="Aury J.M."/>
            <person name="Wincker P."/>
            <person name="Grigoriev I.V."/>
            <person name="Bonfante P."/>
            <person name="Martin F.M."/>
        </authorList>
    </citation>
    <scope>NUCLEOTIDE SEQUENCE [LARGE SCALE GENOMIC DNA]</scope>
    <source>
        <strain evidence="2 3">RN42</strain>
    </source>
</reference>
<dbReference type="Proteomes" id="UP000275078">
    <property type="component" value="Unassembled WGS sequence"/>
</dbReference>
<dbReference type="EMBL" id="ML119901">
    <property type="protein sequence ID" value="RPA71772.1"/>
    <property type="molecule type" value="Genomic_DNA"/>
</dbReference>
<evidence type="ECO:0000313" key="3">
    <source>
        <dbReference type="Proteomes" id="UP000275078"/>
    </source>
</evidence>
<gene>
    <name evidence="2" type="ORF">BJ508DRAFT_315327</name>
</gene>
<protein>
    <submittedName>
        <fullName evidence="2">Uncharacterized protein</fullName>
    </submittedName>
</protein>
<dbReference type="AlphaFoldDB" id="A0A3N4HBD0"/>
<feature type="compositionally biased region" description="Basic and acidic residues" evidence="1">
    <location>
        <begin position="60"/>
        <end position="77"/>
    </location>
</feature>
<evidence type="ECO:0000256" key="1">
    <source>
        <dbReference type="SAM" id="MobiDB-lite"/>
    </source>
</evidence>
<proteinExistence type="predicted"/>
<keyword evidence="3" id="KW-1185">Reference proteome</keyword>
<sequence>MVRQISAARQNFARRTNKKYSFRRKIVAKYALVESKHAGVGLAKKRAIGGDKCVDKRNAEKMEGDEEAQTRKGRDDVVVPSSPPYRPVKPLINSSVENFDEHEGFNDSGIADCSHIAESTTSPFGTEPPSIVNSSKDSSSFEVGALLTSEAYLAHPTSQEATINSAVEGAISEAYIAHHIPGDAIISSADEEAYIAHSSSEAYITHCIPEEAGIVSTGEEDHIAHSSSEAEADVTSTSSSGTDTIALSASQEAAIISAGQEFSNSEDASPLSAFGSVDANILASASATGNPFAHPNLSSDATLLSAGGSSFVSAESQSYGTVLLSNSEPDTIGLHEDEEMLQTLADPFVQHQMSVEENCRSLLSHYGYTWFRVSSDVGFDELELDMTLRMRRREGQAMGDNVSGVVGQLNARIFATKFDWELEAYKDMGVAVGGCIHGLGELLVRHEVYGVLQRIQPLTGSTYIRVVWSAPGGCNNL</sequence>
<name>A0A3N4HBD0_ASCIM</name>
<organism evidence="2 3">
    <name type="scientific">Ascobolus immersus RN42</name>
    <dbReference type="NCBI Taxonomy" id="1160509"/>
    <lineage>
        <taxon>Eukaryota</taxon>
        <taxon>Fungi</taxon>
        <taxon>Dikarya</taxon>
        <taxon>Ascomycota</taxon>
        <taxon>Pezizomycotina</taxon>
        <taxon>Pezizomycetes</taxon>
        <taxon>Pezizales</taxon>
        <taxon>Ascobolaceae</taxon>
        <taxon>Ascobolus</taxon>
    </lineage>
</organism>
<accession>A0A3N4HBD0</accession>
<feature type="region of interest" description="Disordered" evidence="1">
    <location>
        <begin position="221"/>
        <end position="241"/>
    </location>
</feature>
<evidence type="ECO:0000313" key="2">
    <source>
        <dbReference type="EMBL" id="RPA71772.1"/>
    </source>
</evidence>
<feature type="region of interest" description="Disordered" evidence="1">
    <location>
        <begin position="118"/>
        <end position="137"/>
    </location>
</feature>